<reference evidence="3" key="1">
    <citation type="submission" date="2016-02" db="EMBL/GenBank/DDBJ databases">
        <authorList>
            <person name="Wibberg D."/>
        </authorList>
    </citation>
    <scope>NUCLEOTIDE SEQUENCE [LARGE SCALE GENOMIC DNA]</scope>
</reference>
<name>A0A1C3NX54_9ACTN</name>
<sequence>MIGRLRLGLVYRRRWRPVMVYTELAIREPTSTGDRVAFAETFPRIRRIRCTRWADRLRVELLYGQTPQQWAEQAEALRQAFRARGCRVRADRRVGFIWVEFTRRDPLARPVTPTDLDADGDRSDHGDSDPMDLDAVTVGRREDGYPWLLQGLLHVGVLGGSVLGRTRVRGRDDAAWGLDPRVRPAGIEPATWCLEGTRSIR</sequence>
<dbReference type="AlphaFoldDB" id="A0A1C3NX54"/>
<keyword evidence="3" id="KW-1185">Reference proteome</keyword>
<evidence type="ECO:0000313" key="2">
    <source>
        <dbReference type="EMBL" id="SBW21963.1"/>
    </source>
</evidence>
<feature type="region of interest" description="Disordered" evidence="1">
    <location>
        <begin position="110"/>
        <end position="133"/>
    </location>
</feature>
<accession>A0A1C3NX54</accession>
<dbReference type="Proteomes" id="UP000199013">
    <property type="component" value="Unassembled WGS sequence"/>
</dbReference>
<dbReference type="EMBL" id="FLUV01000906">
    <property type="protein sequence ID" value="SBW21963.1"/>
    <property type="molecule type" value="Genomic_DNA"/>
</dbReference>
<protein>
    <submittedName>
        <fullName evidence="2">Uncharacterized protein</fullName>
    </submittedName>
</protein>
<evidence type="ECO:0000256" key="1">
    <source>
        <dbReference type="SAM" id="MobiDB-lite"/>
    </source>
</evidence>
<organism evidence="2 3">
    <name type="scientific">Candidatus Protofrankia californiensis</name>
    <dbReference type="NCBI Taxonomy" id="1839754"/>
    <lineage>
        <taxon>Bacteria</taxon>
        <taxon>Bacillati</taxon>
        <taxon>Actinomycetota</taxon>
        <taxon>Actinomycetes</taxon>
        <taxon>Frankiales</taxon>
        <taxon>Frankiaceae</taxon>
        <taxon>Protofrankia</taxon>
    </lineage>
</organism>
<evidence type="ECO:0000313" key="3">
    <source>
        <dbReference type="Proteomes" id="UP000199013"/>
    </source>
</evidence>
<gene>
    <name evidence="2" type="ORF">FDG2_2181</name>
</gene>
<proteinExistence type="predicted"/>
<feature type="compositionally biased region" description="Basic and acidic residues" evidence="1">
    <location>
        <begin position="119"/>
        <end position="128"/>
    </location>
</feature>